<evidence type="ECO:0000313" key="2">
    <source>
        <dbReference type="EMBL" id="KAF7122567.1"/>
    </source>
</evidence>
<keyword evidence="4" id="KW-1185">Reference proteome</keyword>
<dbReference type="AlphaFoldDB" id="A0A8H6PA74"/>
<name>A0A8H6PA74_9EURO</name>
<gene>
    <name evidence="2" type="ORF">CNMCM5793_000592</name>
    <name evidence="3" type="ORF">CNMCM6106_004544</name>
</gene>
<dbReference type="EMBL" id="JACBAF010002023">
    <property type="protein sequence ID" value="KAF7169754.1"/>
    <property type="molecule type" value="Genomic_DNA"/>
</dbReference>
<sequence>MDERIYELDGQGDITFLLYDVPKSLPRTLDQLEPRMLNGSKPESTSPPEEKEEETNQKPQSVLKIRASSKHLTLSSPQFARTLHSGFQGSHDLQKTGHLELKIENWDPAAFLALMLILHGRTRLVPREMTLSKLADFAVLVDYYECYEVVEVFTDMWLGGLRMWSWLPTSLAQAEKALFTAWVFQHRQMFEGACRYLRGNLTARFCCELPVPRRVCGMFYQPLVRAGQGLMQLDAIDRTREDAVGRILDRLHDRVALLRSDNVQCSYECDCVLLGALTRHMHRLRILERPAPPFEGIGVEQLAKEAASVVVPGWYERGSYIEHSCLATRDFKKSLTCTDNALLIVDLDKLTELRR</sequence>
<evidence type="ECO:0000313" key="3">
    <source>
        <dbReference type="EMBL" id="KAF7169754.1"/>
    </source>
</evidence>
<proteinExistence type="predicted"/>
<accession>A0A8H6PA74</accession>
<dbReference type="Proteomes" id="UP000662466">
    <property type="component" value="Unassembled WGS sequence"/>
</dbReference>
<comment type="caution">
    <text evidence="2">The sequence shown here is derived from an EMBL/GenBank/DDBJ whole genome shotgun (WGS) entry which is preliminary data.</text>
</comment>
<reference evidence="2" key="1">
    <citation type="submission" date="2020-06" db="EMBL/GenBank/DDBJ databases">
        <title>Draft genome sequences of strains closely related to Aspergillus parafelis and Aspergillus hiratsukae.</title>
        <authorList>
            <person name="Dos Santos R.A.C."/>
            <person name="Rivero-Menendez O."/>
            <person name="Steenwyk J.L."/>
            <person name="Mead M.E."/>
            <person name="Goldman G.H."/>
            <person name="Alastruey-Izquierdo A."/>
            <person name="Rokas A."/>
        </authorList>
    </citation>
    <scope>NUCLEOTIDE SEQUENCE</scope>
    <source>
        <strain evidence="2">CNM-CM5793</strain>
        <strain evidence="3">CNM-CM6106</strain>
    </source>
</reference>
<dbReference type="OrthoDB" id="5275938at2759"/>
<dbReference type="Proteomes" id="UP000630445">
    <property type="component" value="Unassembled WGS sequence"/>
</dbReference>
<dbReference type="EMBL" id="JACBAD010002014">
    <property type="protein sequence ID" value="KAF7122567.1"/>
    <property type="molecule type" value="Genomic_DNA"/>
</dbReference>
<evidence type="ECO:0000256" key="1">
    <source>
        <dbReference type="SAM" id="MobiDB-lite"/>
    </source>
</evidence>
<protein>
    <recommendedName>
        <fullName evidence="5">BTB domain-containing protein</fullName>
    </recommendedName>
</protein>
<evidence type="ECO:0008006" key="5">
    <source>
        <dbReference type="Google" id="ProtNLM"/>
    </source>
</evidence>
<feature type="region of interest" description="Disordered" evidence="1">
    <location>
        <begin position="31"/>
        <end position="61"/>
    </location>
</feature>
<evidence type="ECO:0000313" key="4">
    <source>
        <dbReference type="Proteomes" id="UP000630445"/>
    </source>
</evidence>
<organism evidence="2 4">
    <name type="scientific">Aspergillus hiratsukae</name>
    <dbReference type="NCBI Taxonomy" id="1194566"/>
    <lineage>
        <taxon>Eukaryota</taxon>
        <taxon>Fungi</taxon>
        <taxon>Dikarya</taxon>
        <taxon>Ascomycota</taxon>
        <taxon>Pezizomycotina</taxon>
        <taxon>Eurotiomycetes</taxon>
        <taxon>Eurotiomycetidae</taxon>
        <taxon>Eurotiales</taxon>
        <taxon>Aspergillaceae</taxon>
        <taxon>Aspergillus</taxon>
        <taxon>Aspergillus subgen. Fumigati</taxon>
    </lineage>
</organism>